<dbReference type="InterPro" id="IPR050197">
    <property type="entry name" value="Aldolase_class_II_sugar_metab"/>
</dbReference>
<dbReference type="EMBL" id="DVHF01000130">
    <property type="protein sequence ID" value="HIR58066.1"/>
    <property type="molecule type" value="Genomic_DNA"/>
</dbReference>
<comment type="caution">
    <text evidence="8">The sequence shown here is derived from an EMBL/GenBank/DDBJ whole genome shotgun (WGS) entry which is preliminary data.</text>
</comment>
<dbReference type="HAMAP" id="MF_00770">
    <property type="entry name" value="RhaD"/>
    <property type="match status" value="1"/>
</dbReference>
<dbReference type="GO" id="GO:0005829">
    <property type="term" value="C:cytosol"/>
    <property type="evidence" value="ECO:0007669"/>
    <property type="project" value="TreeGrafter"/>
</dbReference>
<comment type="subcellular location">
    <subcellularLocation>
        <location evidence="6">Cytoplasm</location>
    </subcellularLocation>
</comment>
<dbReference type="Proteomes" id="UP000886785">
    <property type="component" value="Unassembled WGS sequence"/>
</dbReference>
<evidence type="ECO:0000313" key="9">
    <source>
        <dbReference type="Proteomes" id="UP000886785"/>
    </source>
</evidence>
<dbReference type="PANTHER" id="PTHR22789">
    <property type="entry name" value="FUCULOSE PHOSPHATE ALDOLASE"/>
    <property type="match status" value="1"/>
</dbReference>
<evidence type="ECO:0000313" key="8">
    <source>
        <dbReference type="EMBL" id="HIR58066.1"/>
    </source>
</evidence>
<gene>
    <name evidence="6 8" type="primary">rhaD</name>
    <name evidence="8" type="ORF">IAA54_10385</name>
</gene>
<dbReference type="InterPro" id="IPR013447">
    <property type="entry name" value="Rhamnulose-1-P_Aldolase"/>
</dbReference>
<dbReference type="Pfam" id="PF00596">
    <property type="entry name" value="Aldolase_II"/>
    <property type="match status" value="1"/>
</dbReference>
<evidence type="ECO:0000256" key="1">
    <source>
        <dbReference type="ARBA" id="ARBA00022490"/>
    </source>
</evidence>
<reference evidence="8" key="2">
    <citation type="journal article" date="2021" name="PeerJ">
        <title>Extensive microbial diversity within the chicken gut microbiome revealed by metagenomics and culture.</title>
        <authorList>
            <person name="Gilroy R."/>
            <person name="Ravi A."/>
            <person name="Getino M."/>
            <person name="Pursley I."/>
            <person name="Horton D.L."/>
            <person name="Alikhan N.F."/>
            <person name="Baker D."/>
            <person name="Gharbi K."/>
            <person name="Hall N."/>
            <person name="Watson M."/>
            <person name="Adriaenssens E.M."/>
            <person name="Foster-Nyarko E."/>
            <person name="Jarju S."/>
            <person name="Secka A."/>
            <person name="Antonio M."/>
            <person name="Oren A."/>
            <person name="Chaudhuri R.R."/>
            <person name="La Ragione R."/>
            <person name="Hildebrand F."/>
            <person name="Pallen M.J."/>
        </authorList>
    </citation>
    <scope>NUCLEOTIDE SEQUENCE</scope>
    <source>
        <strain evidence="8">ChiSjej1B19-7085</strain>
    </source>
</reference>
<comment type="function">
    <text evidence="6">Catalyzes the reversible cleavage of L-rhamnulose-1-phosphate to dihydroxyacetone phosphate (DHAP) and L-lactaldehyde.</text>
</comment>
<comment type="similarity">
    <text evidence="6">Belongs to the aldolase class II family. RhaD subfamily.</text>
</comment>
<dbReference type="EC" id="4.1.2.19" evidence="6"/>
<evidence type="ECO:0000256" key="3">
    <source>
        <dbReference type="ARBA" id="ARBA00022833"/>
    </source>
</evidence>
<keyword evidence="1 6" id="KW-0963">Cytoplasm</keyword>
<keyword evidence="4 6" id="KW-0456">Lyase</keyword>
<evidence type="ECO:0000256" key="4">
    <source>
        <dbReference type="ARBA" id="ARBA00023239"/>
    </source>
</evidence>
<feature type="domain" description="Class II aldolase/adducin N-terminal" evidence="7">
    <location>
        <begin position="12"/>
        <end position="238"/>
    </location>
</feature>
<organism evidence="8 9">
    <name type="scientific">Candidatus Gallacutalibacter pullicola</name>
    <dbReference type="NCBI Taxonomy" id="2840830"/>
    <lineage>
        <taxon>Bacteria</taxon>
        <taxon>Bacillati</taxon>
        <taxon>Bacillota</taxon>
        <taxon>Clostridia</taxon>
        <taxon>Eubacteriales</taxon>
        <taxon>Candidatus Gallacutalibacter</taxon>
    </lineage>
</organism>
<keyword evidence="5 6" id="KW-0684">Rhamnose metabolism</keyword>
<evidence type="ECO:0000256" key="2">
    <source>
        <dbReference type="ARBA" id="ARBA00022723"/>
    </source>
</evidence>
<feature type="active site" evidence="6">
    <location>
        <position position="117"/>
    </location>
</feature>
<accession>A0A9D1DSF1</accession>
<evidence type="ECO:0000256" key="6">
    <source>
        <dbReference type="HAMAP-Rule" id="MF_00770"/>
    </source>
</evidence>
<dbReference type="NCBIfam" id="NF002963">
    <property type="entry name" value="PRK03634.1"/>
    <property type="match status" value="1"/>
</dbReference>
<keyword evidence="2 6" id="KW-0479">Metal-binding</keyword>
<feature type="binding site" evidence="6">
    <location>
        <position position="140"/>
    </location>
    <ligand>
        <name>Zn(2+)</name>
        <dbReference type="ChEBI" id="CHEBI:29105"/>
    </ligand>
</feature>
<dbReference type="GO" id="GO:0019323">
    <property type="term" value="P:pentose catabolic process"/>
    <property type="evidence" value="ECO:0007669"/>
    <property type="project" value="TreeGrafter"/>
</dbReference>
<proteinExistence type="inferred from homology"/>
<sequence>MYYNIFEAPFIKEMCEITANMYRMGWDERNGGNISCRLDPELVSHYLDLNDVKRVIDIGFDASAAKGQIYIVTGTGKYFRNVEKAPQDNMGIFRVAECGDKIEVLWGFEGGGRPTSELPTHLLNHIERQKVDPENRVILHCHPANTLAMTFVHELDDKAFTKTLWRMITECIVVFPEGIGVLPWMVCGTLEIGIETAKKIHDYRAVIWGQHGVFGAGRDLDEAFGLVETIEKAAEVYIKIMNSPIKQSITDPELMAVCKAFGLTPHEGWLDV</sequence>
<name>A0A9D1DSF1_9FIRM</name>
<keyword evidence="3 6" id="KW-0862">Zinc</keyword>
<comment type="pathway">
    <text evidence="6">Carbohydrate degradation; L-rhamnose degradation; glycerone phosphate from L-rhamnose: step 3/3.</text>
</comment>
<evidence type="ECO:0000256" key="5">
    <source>
        <dbReference type="ARBA" id="ARBA00023308"/>
    </source>
</evidence>
<protein>
    <recommendedName>
        <fullName evidence="6">Rhamnulose-1-phosphate aldolase</fullName>
        <ecNumber evidence="6">4.1.2.19</ecNumber>
    </recommendedName>
</protein>
<dbReference type="InterPro" id="IPR001303">
    <property type="entry name" value="Aldolase_II/adducin_N"/>
</dbReference>
<dbReference type="GO" id="GO:0046872">
    <property type="term" value="F:metal ion binding"/>
    <property type="evidence" value="ECO:0007669"/>
    <property type="project" value="UniProtKB-KW"/>
</dbReference>
<feature type="binding site" evidence="6">
    <location>
        <position position="142"/>
    </location>
    <ligand>
        <name>Zn(2+)</name>
        <dbReference type="ChEBI" id="CHEBI:29105"/>
    </ligand>
</feature>
<evidence type="ECO:0000259" key="7">
    <source>
        <dbReference type="SMART" id="SM01007"/>
    </source>
</evidence>
<dbReference type="SMART" id="SM01007">
    <property type="entry name" value="Aldolase_II"/>
    <property type="match status" value="1"/>
</dbReference>
<dbReference type="GO" id="GO:0008994">
    <property type="term" value="F:rhamnulose-1-phosphate aldolase activity"/>
    <property type="evidence" value="ECO:0007669"/>
    <property type="project" value="UniProtKB-UniRule"/>
</dbReference>
<feature type="binding site" evidence="6">
    <location>
        <position position="211"/>
    </location>
    <ligand>
        <name>Zn(2+)</name>
        <dbReference type="ChEBI" id="CHEBI:29105"/>
    </ligand>
</feature>
<comment type="cofactor">
    <cofactor evidence="6">
        <name>Zn(2+)</name>
        <dbReference type="ChEBI" id="CHEBI:29105"/>
    </cofactor>
    <text evidence="6">Binds 1 zinc ion per subunit.</text>
</comment>
<comment type="catalytic activity">
    <reaction evidence="6">
        <text>L-rhamnulose 1-phosphate = (S)-lactaldehyde + dihydroxyacetone phosphate</text>
        <dbReference type="Rhea" id="RHEA:19689"/>
        <dbReference type="ChEBI" id="CHEBI:18041"/>
        <dbReference type="ChEBI" id="CHEBI:57642"/>
        <dbReference type="ChEBI" id="CHEBI:58313"/>
        <dbReference type="EC" id="4.1.2.19"/>
    </reaction>
</comment>
<dbReference type="GO" id="GO:0019301">
    <property type="term" value="P:rhamnose catabolic process"/>
    <property type="evidence" value="ECO:0007669"/>
    <property type="project" value="UniProtKB-UniRule"/>
</dbReference>
<dbReference type="InterPro" id="IPR036409">
    <property type="entry name" value="Aldolase_II/adducin_N_sf"/>
</dbReference>
<dbReference type="Gene3D" id="3.40.225.10">
    <property type="entry name" value="Class II aldolase/adducin N-terminal domain"/>
    <property type="match status" value="1"/>
</dbReference>
<dbReference type="AlphaFoldDB" id="A0A9D1DSF1"/>
<reference evidence="8" key="1">
    <citation type="submission" date="2020-10" db="EMBL/GenBank/DDBJ databases">
        <authorList>
            <person name="Gilroy R."/>
        </authorList>
    </citation>
    <scope>NUCLEOTIDE SEQUENCE</scope>
    <source>
        <strain evidence="8">ChiSjej1B19-7085</strain>
    </source>
</reference>
<dbReference type="PANTHER" id="PTHR22789:SF0">
    <property type="entry name" value="3-OXO-TETRONATE 4-PHOSPHATE DECARBOXYLASE-RELATED"/>
    <property type="match status" value="1"/>
</dbReference>
<dbReference type="SUPFAM" id="SSF53639">
    <property type="entry name" value="AraD/HMP-PK domain-like"/>
    <property type="match status" value="1"/>
</dbReference>